<proteinExistence type="predicted"/>
<protein>
    <submittedName>
        <fullName evidence="1">Uncharacterized protein</fullName>
    </submittedName>
</protein>
<accession>A0A377HLB8</accession>
<dbReference type="EMBL" id="UGHD01000002">
    <property type="protein sequence ID" value="STO56884.1"/>
    <property type="molecule type" value="Genomic_DNA"/>
</dbReference>
<name>A0A377HLB8_GRIHO</name>
<evidence type="ECO:0000313" key="2">
    <source>
        <dbReference type="Proteomes" id="UP000254512"/>
    </source>
</evidence>
<dbReference type="AlphaFoldDB" id="A0A377HLB8"/>
<organism evidence="1 2">
    <name type="scientific">Grimontia hollisae</name>
    <name type="common">Vibrio hollisae</name>
    <dbReference type="NCBI Taxonomy" id="673"/>
    <lineage>
        <taxon>Bacteria</taxon>
        <taxon>Pseudomonadati</taxon>
        <taxon>Pseudomonadota</taxon>
        <taxon>Gammaproteobacteria</taxon>
        <taxon>Vibrionales</taxon>
        <taxon>Vibrionaceae</taxon>
        <taxon>Grimontia</taxon>
    </lineage>
</organism>
<sequence length="673" mass="78531">MRVIKKIKTKIIASIFNENSNRKQAQFFFIILDLLRFQRILGKIFPFFNASERVFLYKYFGLFENVLPFISTYRNISDGNSTYINKNTLMVAFSLLRCGEGKIFENWINKHIYNIWLYVCDGENKLLKESFFSANIVIDKIIEYANKNDISLDMITNVQVKVKVAERSDDYESIKFLYINHKIPPSFFYLKSLAISLDPRITSVYSDTHITDGDRIKFLQFLAAKVDSGTIEKSYIFNFSIWLINNKNFNNIVKSEAIEITCRKFLIEQNYYSAYIIGYFFTKKYPHNERLNFSLAGAAFMMAGEKEVVKHLRPILEEKSQTDYFLWRMAILLSTLISHESLKILITGQIRKRVWNYSKGKGLEFFFEILFGNSNEGVLGVDRRSKYGHTVFPEVGNDKSENDLFFCSIKNINYAYILSSSYESYKDLSGVICDERFVKVFENSFPRLKFYGVKRPEDLPENLSKWYGSDLKDNLINLYNRFHSQKLSLQTIKKNRKKGWLKPCKNKNLLKILDIKDSIKIGISIGTGIQTGLRGYNNLPYNIFEELFTRPNLDFYNLDYFADKKLLKEFGIKSPDIDLKNDMLLFGKLVSELDLIICIPNNIMDAAAAYGTPAYVFDPLKRFSYWGQGRGHKYFFSDGVEFVSGSDRTEALDNLKMKVEKFVTHIYDNENYK</sequence>
<dbReference type="Proteomes" id="UP000254512">
    <property type="component" value="Unassembled WGS sequence"/>
</dbReference>
<gene>
    <name evidence="1" type="ORF">NCTC11645_01259</name>
</gene>
<reference evidence="1 2" key="1">
    <citation type="submission" date="2018-06" db="EMBL/GenBank/DDBJ databases">
        <authorList>
            <consortium name="Pathogen Informatics"/>
            <person name="Doyle S."/>
        </authorList>
    </citation>
    <scope>NUCLEOTIDE SEQUENCE [LARGE SCALE GENOMIC DNA]</scope>
    <source>
        <strain evidence="1 2">NCTC11645</strain>
    </source>
</reference>
<dbReference type="RefSeq" id="WP_115659546.1">
    <property type="nucleotide sequence ID" value="NZ_UGHD01000002.1"/>
</dbReference>
<evidence type="ECO:0000313" key="1">
    <source>
        <dbReference type="EMBL" id="STO56884.1"/>
    </source>
</evidence>